<evidence type="ECO:0000256" key="1">
    <source>
        <dbReference type="SAM" id="MobiDB-lite"/>
    </source>
</evidence>
<feature type="region of interest" description="Disordered" evidence="1">
    <location>
        <begin position="1"/>
        <end position="26"/>
    </location>
</feature>
<dbReference type="EMBL" id="JACIBS010000009">
    <property type="protein sequence ID" value="MBB3665990.1"/>
    <property type="molecule type" value="Genomic_DNA"/>
</dbReference>
<comment type="caution">
    <text evidence="2">The sequence shown here is derived from an EMBL/GenBank/DDBJ whole genome shotgun (WGS) entry which is preliminary data.</text>
</comment>
<keyword evidence="3" id="KW-1185">Reference proteome</keyword>
<reference evidence="2 3" key="1">
    <citation type="submission" date="2020-08" db="EMBL/GenBank/DDBJ databases">
        <title>Sequencing the genomes of 1000 actinobacteria strains.</title>
        <authorList>
            <person name="Klenk H.-P."/>
        </authorList>
    </citation>
    <scope>NUCLEOTIDE SEQUENCE [LARGE SCALE GENOMIC DNA]</scope>
    <source>
        <strain evidence="2 3">DSM 45267</strain>
    </source>
</reference>
<organism evidence="2 3">
    <name type="scientific">Prauserella sediminis</name>
    <dbReference type="NCBI Taxonomy" id="577680"/>
    <lineage>
        <taxon>Bacteria</taxon>
        <taxon>Bacillati</taxon>
        <taxon>Actinomycetota</taxon>
        <taxon>Actinomycetes</taxon>
        <taxon>Pseudonocardiales</taxon>
        <taxon>Pseudonocardiaceae</taxon>
        <taxon>Prauserella</taxon>
        <taxon>Prauserella salsuginis group</taxon>
    </lineage>
</organism>
<evidence type="ECO:0000313" key="2">
    <source>
        <dbReference type="EMBL" id="MBB3665990.1"/>
    </source>
</evidence>
<dbReference type="RefSeq" id="WP_183787187.1">
    <property type="nucleotide sequence ID" value="NZ_JACIBS010000009.1"/>
</dbReference>
<feature type="compositionally biased region" description="Acidic residues" evidence="1">
    <location>
        <begin position="16"/>
        <end position="25"/>
    </location>
</feature>
<evidence type="ECO:0000313" key="3">
    <source>
        <dbReference type="Proteomes" id="UP000564573"/>
    </source>
</evidence>
<dbReference type="AlphaFoldDB" id="A0A839XS31"/>
<proteinExistence type="predicted"/>
<dbReference type="Proteomes" id="UP000564573">
    <property type="component" value="Unassembled WGS sequence"/>
</dbReference>
<gene>
    <name evidence="2" type="ORF">FB384_004949</name>
</gene>
<accession>A0A839XS31</accession>
<sequence length="355" mass="38052">MTTTAMATRPGNPDRDNEDWTDSDPDNGVAVVLDGVSAPVDTGCEHGVAWYVNQLGPALMQSAADPGTSLATALADAIDHVADLHPGCQLDNPATPAAAVGIARQRGNWLDWLVLADITLVLHRTDRVDVVSDHRVDHALDPNLLNAALAATLGTDEHAAAVADMASDQLKRRNVHGGYWVASSDRTVARYALTGRVRADQVHSATLMSDGASCLVNTYNAATWDDVVTIVERDGPDALINHVRDVEAADPDGTRWPRFKPSDDAAVNCLRPHDTEDDVTSDCIPTPRTHWKAFAYEIEPGIRVRSRGSDRLVASAATSDDGNIEVLFADDGPPRVLRRNQMVSVVVDGGAPNRD</sequence>
<protein>
    <submittedName>
        <fullName evidence="2">Uncharacterized protein</fullName>
    </submittedName>
</protein>
<name>A0A839XS31_9PSEU</name>